<evidence type="ECO:0000313" key="2">
    <source>
        <dbReference type="EMBL" id="XCM37478.1"/>
    </source>
</evidence>
<dbReference type="InterPro" id="IPR014735">
    <property type="entry name" value="Transposase_Tn5-like_N"/>
</dbReference>
<dbReference type="AlphaFoldDB" id="A0AAU8JE63"/>
<sequence>MNSWVAEELKHTELGDARRHRRLVLLPLDCVIYTQRLFPLKLRQL</sequence>
<dbReference type="Gene3D" id="1.10.246.40">
    <property type="entry name" value="Tn5 transposase, domain 1"/>
    <property type="match status" value="1"/>
</dbReference>
<name>A0AAU8JE63_9CYAN</name>
<dbReference type="RefSeq" id="WP_082348759.1">
    <property type="nucleotide sequence ID" value="NZ_CP159837.1"/>
</dbReference>
<reference evidence="2" key="1">
    <citation type="submission" date="2024-07" db="EMBL/GenBank/DDBJ databases">
        <authorList>
            <person name="Kim Y.J."/>
            <person name="Jeong J.Y."/>
        </authorList>
    </citation>
    <scope>NUCLEOTIDE SEQUENCE</scope>
    <source>
        <strain evidence="2">GIHE-MW2</strain>
    </source>
</reference>
<organism evidence="2">
    <name type="scientific">Planktothricoides raciborskii GIHE-MW2</name>
    <dbReference type="NCBI Taxonomy" id="2792601"/>
    <lineage>
        <taxon>Bacteria</taxon>
        <taxon>Bacillati</taxon>
        <taxon>Cyanobacteriota</taxon>
        <taxon>Cyanophyceae</taxon>
        <taxon>Oscillatoriophycideae</taxon>
        <taxon>Oscillatoriales</taxon>
        <taxon>Oscillatoriaceae</taxon>
        <taxon>Planktothricoides</taxon>
    </lineage>
</organism>
<dbReference type="Pfam" id="PF14706">
    <property type="entry name" value="Tnp_DNA_bind"/>
    <property type="match status" value="1"/>
</dbReference>
<evidence type="ECO:0000259" key="1">
    <source>
        <dbReference type="Pfam" id="PF14706"/>
    </source>
</evidence>
<dbReference type="GO" id="GO:0003677">
    <property type="term" value="F:DNA binding"/>
    <property type="evidence" value="ECO:0007669"/>
    <property type="project" value="UniProtKB-KW"/>
</dbReference>
<feature type="domain" description="Transposase Tn5-like N-terminal" evidence="1">
    <location>
        <begin position="1"/>
        <end position="26"/>
    </location>
</feature>
<accession>A0AAU8JE63</accession>
<dbReference type="InterPro" id="IPR038215">
    <property type="entry name" value="TN5-like_N_sf"/>
</dbReference>
<proteinExistence type="predicted"/>
<gene>
    <name evidence="2" type="ORF">ABWT76_000241</name>
</gene>
<dbReference type="EMBL" id="CP159837">
    <property type="protein sequence ID" value="XCM37478.1"/>
    <property type="molecule type" value="Genomic_DNA"/>
</dbReference>
<keyword evidence="2" id="KW-0238">DNA-binding</keyword>
<protein>
    <submittedName>
        <fullName evidence="2">Transposase DNA-binding-containing protein</fullName>
    </submittedName>
</protein>